<evidence type="ECO:0000256" key="3">
    <source>
        <dbReference type="ARBA" id="ARBA00022777"/>
    </source>
</evidence>
<dbReference type="Proteomes" id="UP000076079">
    <property type="component" value="Chromosome"/>
</dbReference>
<dbReference type="GO" id="GO:0005524">
    <property type="term" value="F:ATP binding"/>
    <property type="evidence" value="ECO:0007669"/>
    <property type="project" value="UniProtKB-UniRule"/>
</dbReference>
<dbReference type="SUPFAM" id="SSF56112">
    <property type="entry name" value="Protein kinase-like (PK-like)"/>
    <property type="match status" value="1"/>
</dbReference>
<dbReference type="InterPro" id="IPR000719">
    <property type="entry name" value="Prot_kinase_dom"/>
</dbReference>
<dbReference type="InterPro" id="IPR011042">
    <property type="entry name" value="6-blade_b-propeller_TolB-like"/>
</dbReference>
<dbReference type="SUPFAM" id="SSF82171">
    <property type="entry name" value="DPP6 N-terminal domain-like"/>
    <property type="match status" value="1"/>
</dbReference>
<evidence type="ECO:0000313" key="8">
    <source>
        <dbReference type="Proteomes" id="UP000076079"/>
    </source>
</evidence>
<protein>
    <submittedName>
        <fullName evidence="7">Serine/threonine-protein kinase PrkC</fullName>
        <ecNumber evidence="7">2.7.11.1</ecNumber>
    </submittedName>
</protein>
<dbReference type="EC" id="2.7.11.1" evidence="7"/>
<keyword evidence="1 7" id="KW-0808">Transferase</keyword>
<dbReference type="EMBL" id="CP015136">
    <property type="protein sequence ID" value="AMY09567.1"/>
    <property type="molecule type" value="Genomic_DNA"/>
</dbReference>
<dbReference type="Gene3D" id="3.30.200.20">
    <property type="entry name" value="Phosphorylase Kinase, domain 1"/>
    <property type="match status" value="1"/>
</dbReference>
<dbReference type="AlphaFoldDB" id="A0A143PLV7"/>
<accession>A0A143PLV7</accession>
<dbReference type="CDD" id="cd14014">
    <property type="entry name" value="STKc_PknB_like"/>
    <property type="match status" value="1"/>
</dbReference>
<evidence type="ECO:0000256" key="1">
    <source>
        <dbReference type="ARBA" id="ARBA00022679"/>
    </source>
</evidence>
<dbReference type="PATRIC" id="fig|1813736.3.peg.2972"/>
<keyword evidence="4 5" id="KW-0067">ATP-binding</keyword>
<dbReference type="OrthoDB" id="500858at2"/>
<dbReference type="InterPro" id="IPR008271">
    <property type="entry name" value="Ser/Thr_kinase_AS"/>
</dbReference>
<dbReference type="SMART" id="SM00220">
    <property type="entry name" value="S_TKc"/>
    <property type="match status" value="1"/>
</dbReference>
<dbReference type="Pfam" id="PF00069">
    <property type="entry name" value="Pkinase"/>
    <property type="match status" value="1"/>
</dbReference>
<evidence type="ECO:0000256" key="2">
    <source>
        <dbReference type="ARBA" id="ARBA00022741"/>
    </source>
</evidence>
<evidence type="ECO:0000256" key="5">
    <source>
        <dbReference type="PROSITE-ProRule" id="PRU10141"/>
    </source>
</evidence>
<keyword evidence="2 5" id="KW-0547">Nucleotide-binding</keyword>
<evidence type="ECO:0000313" key="7">
    <source>
        <dbReference type="EMBL" id="AMY09567.1"/>
    </source>
</evidence>
<dbReference type="KEGG" id="abac:LuPra_02786"/>
<dbReference type="PROSITE" id="PS00108">
    <property type="entry name" value="PROTEIN_KINASE_ST"/>
    <property type="match status" value="1"/>
</dbReference>
<dbReference type="GO" id="GO:0004674">
    <property type="term" value="F:protein serine/threonine kinase activity"/>
    <property type="evidence" value="ECO:0007669"/>
    <property type="project" value="UniProtKB-EC"/>
</dbReference>
<dbReference type="Pfam" id="PF07676">
    <property type="entry name" value="PD40"/>
    <property type="match status" value="4"/>
</dbReference>
<reference evidence="7 8" key="1">
    <citation type="journal article" date="2016" name="Genome Announc.">
        <title>First Complete Genome Sequence of a Subdivision 6 Acidobacterium Strain.</title>
        <authorList>
            <person name="Huang S."/>
            <person name="Vieira S."/>
            <person name="Bunk B."/>
            <person name="Riedel T."/>
            <person name="Sproer C."/>
            <person name="Overmann J."/>
        </authorList>
    </citation>
    <scope>NUCLEOTIDE SEQUENCE [LARGE SCALE GENOMIC DNA]</scope>
    <source>
        <strain evidence="8">DSM 100886 HEG_-6_39</strain>
    </source>
</reference>
<dbReference type="RefSeq" id="WP_110171307.1">
    <property type="nucleotide sequence ID" value="NZ_CP015136.1"/>
</dbReference>
<evidence type="ECO:0000259" key="6">
    <source>
        <dbReference type="PROSITE" id="PS50011"/>
    </source>
</evidence>
<dbReference type="Gene3D" id="1.10.510.10">
    <property type="entry name" value="Transferase(Phosphotransferase) domain 1"/>
    <property type="match status" value="1"/>
</dbReference>
<dbReference type="PANTHER" id="PTHR43289:SF6">
    <property type="entry name" value="SERINE_THREONINE-PROTEIN KINASE NEKL-3"/>
    <property type="match status" value="1"/>
</dbReference>
<dbReference type="PANTHER" id="PTHR43289">
    <property type="entry name" value="MITOGEN-ACTIVATED PROTEIN KINASE KINASE KINASE 20-RELATED"/>
    <property type="match status" value="1"/>
</dbReference>
<dbReference type="STRING" id="1855912.LuPra_02786"/>
<dbReference type="PROSITE" id="PS50011">
    <property type="entry name" value="PROTEIN_KINASE_DOM"/>
    <property type="match status" value="1"/>
</dbReference>
<proteinExistence type="predicted"/>
<dbReference type="InterPro" id="IPR017441">
    <property type="entry name" value="Protein_kinase_ATP_BS"/>
</dbReference>
<dbReference type="InterPro" id="IPR011659">
    <property type="entry name" value="WD40"/>
</dbReference>
<dbReference type="Gene3D" id="2.120.10.30">
    <property type="entry name" value="TolB, C-terminal domain"/>
    <property type="match status" value="2"/>
</dbReference>
<sequence length="929" mass="100458">MRQAGLEARGRAPTMANGIRLAFGERVGSYEILSHLGSGGMGEVYRARDVRLGRTVALKVVAPHIAGSADADLRARFEREARAIAALDDPHICSVYDVGEHDGLLYLVMPCLEGQTLAARLATTRPLPLDDVLRIGQEVAGAMERTHRAHITHRDLKPANIMLTSTGAKLLDFGLAKALAPSTVDAGRAVTQLAPEPAVTTAGTLVGTLHYMAPEQVEGREADARSDIWAFGAVVYEMATGHRPFDGPSAAAIIGAILRDQPRPISLYQPLAPRLLDHVVARCLAKAPDERWQNMGDVRGELRWVAESRTDSPAEGSNPLPVRRRLLRWPNAAIAVAMVAATIAALAWFRVGAPPEPPLRASDSMALDLGSDFMTGAATIGATFILDPDGKRIVFVSTNRAGVQGLSTRRLDQLDATPLPGTAAAYAPFFSPDGEWVGFFADGKLKKLRIAGGEPVTLCDAPAGRGGSWGENGTIVAALDAPGRIVLSLVPIDGGRVTPATKLAPGERTHRWPHFLPGGTAALFTIFRTAGNFDSADIAVMDFERNVQKVVLPNAGMAPRYLRTGHLAYVSKGTLYVVPFDLERREVRGDAIPVLEGIAADPEFGAAQIDVSRGGTMVYRSGTTSGLRVLEWLDATGRTESMGLAPAFYQYPRVSPDGSRVAFELNEGTTSDIWVYDWQRGTRTKLTAGSGFKRNPVWSPDGQHVVFQSSGRLFWARADGASPSLPLWASQKPIQIPTSFTPDGKRLAFFEVSPDRGLLIQTAAVDVDAGRLRITEAVPYQQATSNNSSPAFSPDGRWMAYMSTDSGRHEVHMRAFPDTGRQWSISTAGGIFPVWSRTATELFYRAEDLRLMVVPYTATNDTFVAGRPRVWSDRRLHNLGLIGTFDLAPDGKRFAAVLSAEAPQPARQQVTLMLNFFDEVRRRVAASGR</sequence>
<name>A0A143PLV7_LUTPR</name>
<organism evidence="7 8">
    <name type="scientific">Luteitalea pratensis</name>
    <dbReference type="NCBI Taxonomy" id="1855912"/>
    <lineage>
        <taxon>Bacteria</taxon>
        <taxon>Pseudomonadati</taxon>
        <taxon>Acidobacteriota</taxon>
        <taxon>Vicinamibacteria</taxon>
        <taxon>Vicinamibacterales</taxon>
        <taxon>Vicinamibacteraceae</taxon>
        <taxon>Luteitalea</taxon>
    </lineage>
</organism>
<evidence type="ECO:0000256" key="4">
    <source>
        <dbReference type="ARBA" id="ARBA00022840"/>
    </source>
</evidence>
<feature type="domain" description="Protein kinase" evidence="6">
    <location>
        <begin position="30"/>
        <end position="305"/>
    </location>
</feature>
<keyword evidence="8" id="KW-1185">Reference proteome</keyword>
<feature type="binding site" evidence="5">
    <location>
        <position position="59"/>
    </location>
    <ligand>
        <name>ATP</name>
        <dbReference type="ChEBI" id="CHEBI:30616"/>
    </ligand>
</feature>
<keyword evidence="3 7" id="KW-0418">Kinase</keyword>
<dbReference type="InterPro" id="IPR011009">
    <property type="entry name" value="Kinase-like_dom_sf"/>
</dbReference>
<gene>
    <name evidence="7" type="primary">prkC_32</name>
    <name evidence="7" type="ORF">LuPra_02786</name>
</gene>
<dbReference type="PROSITE" id="PS00107">
    <property type="entry name" value="PROTEIN_KINASE_ATP"/>
    <property type="match status" value="1"/>
</dbReference>
<reference evidence="8" key="2">
    <citation type="submission" date="2016-04" db="EMBL/GenBank/DDBJ databases">
        <title>First Complete Genome Sequence of a Subdivision 6 Acidobacterium.</title>
        <authorList>
            <person name="Huang S."/>
            <person name="Vieira S."/>
            <person name="Bunk B."/>
            <person name="Riedel T."/>
            <person name="Sproeer C."/>
            <person name="Overmann J."/>
        </authorList>
    </citation>
    <scope>NUCLEOTIDE SEQUENCE [LARGE SCALE GENOMIC DNA]</scope>
    <source>
        <strain evidence="8">DSM 100886 HEG_-6_39</strain>
    </source>
</reference>